<dbReference type="GO" id="GO:0005509">
    <property type="term" value="F:calcium ion binding"/>
    <property type="evidence" value="ECO:0007669"/>
    <property type="project" value="InterPro"/>
</dbReference>
<gene>
    <name evidence="2" type="ORF">SAMN04488118_11657</name>
</gene>
<dbReference type="RefSeq" id="WP_211477636.1">
    <property type="nucleotide sequence ID" value="NZ_FMWG01000016.1"/>
</dbReference>
<keyword evidence="3" id="KW-1185">Reference proteome</keyword>
<name>A0A1G5RGU1_9RHOB</name>
<dbReference type="InterPro" id="IPR011049">
    <property type="entry name" value="Serralysin-like_metalloprot_C"/>
</dbReference>
<dbReference type="InterPro" id="IPR001343">
    <property type="entry name" value="Hemolysn_Ca-bd"/>
</dbReference>
<dbReference type="SUPFAM" id="SSF51120">
    <property type="entry name" value="beta-Roll"/>
    <property type="match status" value="1"/>
</dbReference>
<reference evidence="2 3" key="1">
    <citation type="submission" date="2016-10" db="EMBL/GenBank/DDBJ databases">
        <authorList>
            <person name="de Groot N.N."/>
        </authorList>
    </citation>
    <scope>NUCLEOTIDE SEQUENCE [LARGE SCALE GENOMIC DNA]</scope>
    <source>
        <strain evidence="2 3">U95</strain>
    </source>
</reference>
<accession>A0A1G5RGU1</accession>
<feature type="non-terminal residue" evidence="2">
    <location>
        <position position="48"/>
    </location>
</feature>
<sequence>MTASNPTQFNAPSTGGYAEGDDAANIILGSVFSDTLYGEDGDDTLEGG</sequence>
<feature type="region of interest" description="Disordered" evidence="1">
    <location>
        <begin position="1"/>
        <end position="20"/>
    </location>
</feature>
<evidence type="ECO:0000313" key="3">
    <source>
        <dbReference type="Proteomes" id="UP000198767"/>
    </source>
</evidence>
<feature type="compositionally biased region" description="Polar residues" evidence="1">
    <location>
        <begin position="1"/>
        <end position="13"/>
    </location>
</feature>
<organism evidence="2 3">
    <name type="scientific">Epibacterium ulvae</name>
    <dbReference type="NCBI Taxonomy" id="1156985"/>
    <lineage>
        <taxon>Bacteria</taxon>
        <taxon>Pseudomonadati</taxon>
        <taxon>Pseudomonadota</taxon>
        <taxon>Alphaproteobacteria</taxon>
        <taxon>Rhodobacterales</taxon>
        <taxon>Roseobacteraceae</taxon>
        <taxon>Epibacterium</taxon>
    </lineage>
</organism>
<dbReference type="AlphaFoldDB" id="A0A1G5RGU1"/>
<evidence type="ECO:0000256" key="1">
    <source>
        <dbReference type="SAM" id="MobiDB-lite"/>
    </source>
</evidence>
<dbReference type="Pfam" id="PF00353">
    <property type="entry name" value="HemolysinCabind"/>
    <property type="match status" value="1"/>
</dbReference>
<protein>
    <submittedName>
        <fullName evidence="2">Uncharacterized protein</fullName>
    </submittedName>
</protein>
<dbReference type="Gene3D" id="2.150.10.10">
    <property type="entry name" value="Serralysin-like metalloprotease, C-terminal"/>
    <property type="match status" value="1"/>
</dbReference>
<evidence type="ECO:0000313" key="2">
    <source>
        <dbReference type="EMBL" id="SCZ73247.1"/>
    </source>
</evidence>
<dbReference type="Proteomes" id="UP000198767">
    <property type="component" value="Unassembled WGS sequence"/>
</dbReference>
<dbReference type="EMBL" id="FMWG01000016">
    <property type="protein sequence ID" value="SCZ73247.1"/>
    <property type="molecule type" value="Genomic_DNA"/>
</dbReference>
<proteinExistence type="predicted"/>